<feature type="domain" description="4Fe-4S ferredoxin-type" evidence="2">
    <location>
        <begin position="119"/>
        <end position="150"/>
    </location>
</feature>
<evidence type="ECO:0000256" key="1">
    <source>
        <dbReference type="SAM" id="MobiDB-lite"/>
    </source>
</evidence>
<protein>
    <submittedName>
        <fullName evidence="3">Huntingtin-interacting protein K</fullName>
    </submittedName>
</protein>
<dbReference type="InterPro" id="IPR044034">
    <property type="entry name" value="NAC-like_UBA"/>
</dbReference>
<dbReference type="AlphaFoldDB" id="A0A833REE0"/>
<dbReference type="InterPro" id="IPR021039">
    <property type="entry name" value="Fe-S-bd_prot_LdpA_C"/>
</dbReference>
<comment type="caution">
    <text evidence="3">The sequence shown here is derived from an EMBL/GenBank/DDBJ whole genome shotgun (WGS) entry which is preliminary data.</text>
</comment>
<dbReference type="OrthoDB" id="204405at2759"/>
<dbReference type="Proteomes" id="UP000623129">
    <property type="component" value="Unassembled WGS sequence"/>
</dbReference>
<dbReference type="InterPro" id="IPR038922">
    <property type="entry name" value="HYPK_UBA"/>
</dbReference>
<reference evidence="3" key="1">
    <citation type="submission" date="2020-01" db="EMBL/GenBank/DDBJ databases">
        <title>Genome sequence of Kobresia littledalei, the first chromosome-level genome in the family Cyperaceae.</title>
        <authorList>
            <person name="Qu G."/>
        </authorList>
    </citation>
    <scope>NUCLEOTIDE SEQUENCE</scope>
    <source>
        <strain evidence="3">C.B.Clarke</strain>
        <tissue evidence="3">Leaf</tissue>
    </source>
</reference>
<dbReference type="SUPFAM" id="SSF54862">
    <property type="entry name" value="4Fe-4S ferredoxins"/>
    <property type="match status" value="1"/>
</dbReference>
<dbReference type="InterPro" id="IPR057431">
    <property type="entry name" value="LdpA_Fe-S-bd"/>
</dbReference>
<proteinExistence type="predicted"/>
<dbReference type="Gene3D" id="3.30.70.20">
    <property type="match status" value="1"/>
</dbReference>
<organism evidence="3 4">
    <name type="scientific">Carex littledalei</name>
    <dbReference type="NCBI Taxonomy" id="544730"/>
    <lineage>
        <taxon>Eukaryota</taxon>
        <taxon>Viridiplantae</taxon>
        <taxon>Streptophyta</taxon>
        <taxon>Embryophyta</taxon>
        <taxon>Tracheophyta</taxon>
        <taxon>Spermatophyta</taxon>
        <taxon>Magnoliopsida</taxon>
        <taxon>Liliopsida</taxon>
        <taxon>Poales</taxon>
        <taxon>Cyperaceae</taxon>
        <taxon>Cyperoideae</taxon>
        <taxon>Cariceae</taxon>
        <taxon>Carex</taxon>
        <taxon>Carex subgen. Euthyceras</taxon>
    </lineage>
</organism>
<dbReference type="PANTHER" id="PTHR31184:SF2">
    <property type="entry name" value="HUNTINGTIN-INTERACTING PROTEIN K"/>
    <property type="match status" value="1"/>
</dbReference>
<dbReference type="GO" id="GO:0050821">
    <property type="term" value="P:protein stabilization"/>
    <property type="evidence" value="ECO:0007669"/>
    <property type="project" value="TreeGrafter"/>
</dbReference>
<dbReference type="PROSITE" id="PS00198">
    <property type="entry name" value="4FE4S_FER_1"/>
    <property type="match status" value="1"/>
</dbReference>
<keyword evidence="4" id="KW-1185">Reference proteome</keyword>
<dbReference type="Pfam" id="PF19026">
    <property type="entry name" value="UBA_HYPK"/>
    <property type="match status" value="1"/>
</dbReference>
<sequence length="552" mass="60543">MPALHSLPSNKALLLSAIQTLARSRSARSTKSLPPPIESLRRGDWVKLICGASFEDVADVRNLSLVYTLAGVDCIDCAADASVVNAVNEGINVAQSISTINRPWVMISVNDDRQDLHFRKAEFDPEECPPDCPRPCQAICPAEAISLKLVQEINGTGTSTSCSKLEGGVITERCYGCGRCFSVCPFDRIRPMTYVRDPIITRNLLERDDVDVLEIHTSGRGTDLFSELWASLGDSIGHTKLVAVSLPYVGETTLGLMNQLFSIMQSRPPLYNLWQLDGRPMSGDIGRGATKQAISYAIHLASTHNRPHGFYQLAGGTNSHTVECLKKEGLFCTRAGTGRDALIGGIAYGGYARKIVGKVLRKVLMQSSHVRIEDHPEHLLEALVEALALVDPVKSFQRSKLKTPKSKSIDGLPQNPSLVQGDTDRQRKTPRERMGMEAGGGGEEGGAEMMVEPSSKDLQQQSKALDKLTDRVVDDRQLDSSRVQEAMASLASSKEADWNAMRLREKELAAVKINQVDVDIIANELELDKKVAERTLREHKGDAVAAIRYFLR</sequence>
<evidence type="ECO:0000313" key="4">
    <source>
        <dbReference type="Proteomes" id="UP000623129"/>
    </source>
</evidence>
<evidence type="ECO:0000313" key="3">
    <source>
        <dbReference type="EMBL" id="KAF3334536.1"/>
    </source>
</evidence>
<dbReference type="Pfam" id="PF25160">
    <property type="entry name" value="LdpA_Fe-S-bd"/>
    <property type="match status" value="1"/>
</dbReference>
<accession>A0A833REE0</accession>
<feature type="compositionally biased region" description="Basic and acidic residues" evidence="1">
    <location>
        <begin position="422"/>
        <end position="435"/>
    </location>
</feature>
<dbReference type="InterPro" id="IPR052617">
    <property type="entry name" value="Huntingtin-int_K"/>
</dbReference>
<dbReference type="PROSITE" id="PS51379">
    <property type="entry name" value="4FE4S_FER_2"/>
    <property type="match status" value="2"/>
</dbReference>
<dbReference type="EMBL" id="SWLB01000009">
    <property type="protein sequence ID" value="KAF3334536.1"/>
    <property type="molecule type" value="Genomic_DNA"/>
</dbReference>
<dbReference type="Pfam" id="PF12617">
    <property type="entry name" value="LdpA_C"/>
    <property type="match status" value="1"/>
</dbReference>
<dbReference type="CDD" id="cd14361">
    <property type="entry name" value="UBA_HYPK"/>
    <property type="match status" value="1"/>
</dbReference>
<feature type="domain" description="4Fe-4S ferredoxin-type" evidence="2">
    <location>
        <begin position="165"/>
        <end position="194"/>
    </location>
</feature>
<name>A0A833REE0_9POAL</name>
<feature type="region of interest" description="Disordered" evidence="1">
    <location>
        <begin position="399"/>
        <end position="449"/>
    </location>
</feature>
<dbReference type="PANTHER" id="PTHR31184">
    <property type="entry name" value="HUNTINGTIN-INTERACTING PROTEIN K FAMILY MEMBER"/>
    <property type="match status" value="1"/>
</dbReference>
<dbReference type="InterPro" id="IPR017900">
    <property type="entry name" value="4Fe4S_Fe_S_CS"/>
</dbReference>
<evidence type="ECO:0000259" key="2">
    <source>
        <dbReference type="PROSITE" id="PS51379"/>
    </source>
</evidence>
<dbReference type="InterPro" id="IPR017896">
    <property type="entry name" value="4Fe4S_Fe-S-bd"/>
</dbReference>
<gene>
    <name evidence="3" type="ORF">FCM35_KLT21140</name>
</gene>